<dbReference type="RefSeq" id="XP_009842505.1">
    <property type="nucleotide sequence ID" value="XM_009844203.1"/>
</dbReference>
<name>W4FM13_APHAT</name>
<keyword evidence="1 3" id="KW-0547">Nucleotide-binding</keyword>
<proteinExistence type="predicted"/>
<evidence type="ECO:0000256" key="4">
    <source>
        <dbReference type="PIRSR" id="PIRSR606689-2"/>
    </source>
</evidence>
<evidence type="ECO:0000256" key="1">
    <source>
        <dbReference type="ARBA" id="ARBA00022741"/>
    </source>
</evidence>
<dbReference type="GO" id="GO:0003924">
    <property type="term" value="F:GTPase activity"/>
    <property type="evidence" value="ECO:0007669"/>
    <property type="project" value="InterPro"/>
</dbReference>
<keyword evidence="4" id="KW-0479">Metal-binding</keyword>
<feature type="binding site" evidence="4">
    <location>
        <position position="85"/>
    </location>
    <ligand>
        <name>Mg(2+)</name>
        <dbReference type="ChEBI" id="CHEBI:18420"/>
    </ligand>
</feature>
<dbReference type="Gene3D" id="3.40.50.300">
    <property type="entry name" value="P-loop containing nucleotide triphosphate hydrolases"/>
    <property type="match status" value="1"/>
</dbReference>
<evidence type="ECO:0000256" key="2">
    <source>
        <dbReference type="ARBA" id="ARBA00023134"/>
    </source>
</evidence>
<dbReference type="VEuPathDB" id="FungiDB:H257_15925"/>
<evidence type="ECO:0000256" key="5">
    <source>
        <dbReference type="SAM" id="MobiDB-lite"/>
    </source>
</evidence>
<dbReference type="InterPro" id="IPR027417">
    <property type="entry name" value="P-loop_NTPase"/>
</dbReference>
<dbReference type="SUPFAM" id="SSF52540">
    <property type="entry name" value="P-loop containing nucleoside triphosphate hydrolases"/>
    <property type="match status" value="1"/>
</dbReference>
<gene>
    <name evidence="6" type="ORF">H257_15925</name>
</gene>
<protein>
    <recommendedName>
        <fullName evidence="7">G domain-containing protein</fullName>
    </recommendedName>
</protein>
<dbReference type="GeneID" id="20817921"/>
<evidence type="ECO:0000313" key="6">
    <source>
        <dbReference type="EMBL" id="ETV67941.1"/>
    </source>
</evidence>
<dbReference type="AlphaFoldDB" id="W4FM13"/>
<dbReference type="InterPro" id="IPR006689">
    <property type="entry name" value="Small_GTPase_ARF/SAR"/>
</dbReference>
<feature type="binding site" evidence="4">
    <location>
        <position position="54"/>
    </location>
    <ligand>
        <name>Mg(2+)</name>
        <dbReference type="ChEBI" id="CHEBI:18420"/>
    </ligand>
</feature>
<dbReference type="OrthoDB" id="73187at2759"/>
<feature type="region of interest" description="Disordered" evidence="5">
    <location>
        <begin position="1"/>
        <end position="20"/>
    </location>
</feature>
<organism evidence="6">
    <name type="scientific">Aphanomyces astaci</name>
    <name type="common">Crayfish plague agent</name>
    <dbReference type="NCBI Taxonomy" id="112090"/>
    <lineage>
        <taxon>Eukaryota</taxon>
        <taxon>Sar</taxon>
        <taxon>Stramenopiles</taxon>
        <taxon>Oomycota</taxon>
        <taxon>Saprolegniomycetes</taxon>
        <taxon>Saprolegniales</taxon>
        <taxon>Verrucalvaceae</taxon>
        <taxon>Aphanomyces</taxon>
    </lineage>
</organism>
<feature type="binding site" evidence="3">
    <location>
        <position position="107"/>
    </location>
    <ligand>
        <name>GTP</name>
        <dbReference type="ChEBI" id="CHEBI:37565"/>
    </ligand>
</feature>
<evidence type="ECO:0000256" key="3">
    <source>
        <dbReference type="PIRSR" id="PIRSR606689-1"/>
    </source>
</evidence>
<reference evidence="6" key="1">
    <citation type="submission" date="2013-12" db="EMBL/GenBank/DDBJ databases">
        <title>The Genome Sequence of Aphanomyces astaci APO3.</title>
        <authorList>
            <consortium name="The Broad Institute Genomics Platform"/>
            <person name="Russ C."/>
            <person name="Tyler B."/>
            <person name="van West P."/>
            <person name="Dieguez-Uribeondo J."/>
            <person name="Young S.K."/>
            <person name="Zeng Q."/>
            <person name="Gargeya S."/>
            <person name="Fitzgerald M."/>
            <person name="Abouelleil A."/>
            <person name="Alvarado L."/>
            <person name="Chapman S.B."/>
            <person name="Gainer-Dewar J."/>
            <person name="Goldberg J."/>
            <person name="Griggs A."/>
            <person name="Gujja S."/>
            <person name="Hansen M."/>
            <person name="Howarth C."/>
            <person name="Imamovic A."/>
            <person name="Ireland A."/>
            <person name="Larimer J."/>
            <person name="McCowan C."/>
            <person name="Murphy C."/>
            <person name="Pearson M."/>
            <person name="Poon T.W."/>
            <person name="Priest M."/>
            <person name="Roberts A."/>
            <person name="Saif S."/>
            <person name="Shea T."/>
            <person name="Sykes S."/>
            <person name="Wortman J."/>
            <person name="Nusbaum C."/>
            <person name="Birren B."/>
        </authorList>
    </citation>
    <scope>NUCLEOTIDE SEQUENCE [LARGE SCALE GENOMIC DNA]</scope>
    <source>
        <strain evidence="6">APO3</strain>
    </source>
</reference>
<feature type="binding site" evidence="3">
    <location>
        <begin position="47"/>
        <end position="54"/>
    </location>
    <ligand>
        <name>GTP</name>
        <dbReference type="ChEBI" id="CHEBI:37565"/>
    </ligand>
</feature>
<accession>W4FM13</accession>
<keyword evidence="4" id="KW-0460">Magnesium</keyword>
<dbReference type="Pfam" id="PF00025">
    <property type="entry name" value="Arf"/>
    <property type="match status" value="1"/>
</dbReference>
<sequence length="230" mass="25474">MGNVVEPVHPSGGATMSCRGSSSSFTIAPKAKRHPAAITTGHILFVGLDGSGKTNLVQGLANMCTPTTPIDKDQHVWATSNPLPSRFPVIKSVQLNRREVNLLAVPGSRDLRYLWYTSLTRDEISAICFCVDISDTIRFPLVALELQRLHEFQHSNNLATSWLLFTKSDCIQVKKGTAVDTYERLKTICTQLKKEPCNWGFTVMPLVNSNLEGSLLDVKNWIQETLPPKP</sequence>
<dbReference type="EMBL" id="KI913190">
    <property type="protein sequence ID" value="ETV67941.1"/>
    <property type="molecule type" value="Genomic_DNA"/>
</dbReference>
<dbReference type="GO" id="GO:0046872">
    <property type="term" value="F:metal ion binding"/>
    <property type="evidence" value="ECO:0007669"/>
    <property type="project" value="UniProtKB-KW"/>
</dbReference>
<keyword evidence="2 3" id="KW-0342">GTP-binding</keyword>
<evidence type="ECO:0008006" key="7">
    <source>
        <dbReference type="Google" id="ProtNLM"/>
    </source>
</evidence>
<dbReference type="GO" id="GO:0005525">
    <property type="term" value="F:GTP binding"/>
    <property type="evidence" value="ECO:0007669"/>
    <property type="project" value="UniProtKB-KW"/>
</dbReference>